<dbReference type="Pfam" id="PF10060">
    <property type="entry name" value="DUF2298"/>
    <property type="match status" value="1"/>
</dbReference>
<feature type="transmembrane region" description="Helical" evidence="1">
    <location>
        <begin position="501"/>
        <end position="521"/>
    </location>
</feature>
<dbReference type="InterPro" id="IPR018746">
    <property type="entry name" value="DUF2298"/>
</dbReference>
<protein>
    <submittedName>
        <fullName evidence="2">Chlor_Arch_YYY domain-containing protein</fullName>
    </submittedName>
</protein>
<feature type="transmembrane region" description="Helical" evidence="1">
    <location>
        <begin position="341"/>
        <end position="362"/>
    </location>
</feature>
<proteinExistence type="predicted"/>
<feature type="transmembrane region" description="Helical" evidence="1">
    <location>
        <begin position="173"/>
        <end position="194"/>
    </location>
</feature>
<organism evidence="2 3">
    <name type="scientific">Halorientalis regularis</name>
    <dbReference type="NCBI Taxonomy" id="660518"/>
    <lineage>
        <taxon>Archaea</taxon>
        <taxon>Methanobacteriati</taxon>
        <taxon>Methanobacteriota</taxon>
        <taxon>Stenosarchaea group</taxon>
        <taxon>Halobacteria</taxon>
        <taxon>Halobacteriales</taxon>
        <taxon>Haloarculaceae</taxon>
        <taxon>Halorientalis</taxon>
    </lineage>
</organism>
<dbReference type="EMBL" id="FNBK01000001">
    <property type="protein sequence ID" value="SDE74964.1"/>
    <property type="molecule type" value="Genomic_DNA"/>
</dbReference>
<dbReference type="PANTHER" id="PTHR10790:SF51">
    <property type="entry name" value="TETRATRICOPEPTIDE REPEAT PROTEIN"/>
    <property type="match status" value="1"/>
</dbReference>
<feature type="transmembrane region" description="Helical" evidence="1">
    <location>
        <begin position="92"/>
        <end position="111"/>
    </location>
</feature>
<feature type="transmembrane region" description="Helical" evidence="1">
    <location>
        <begin position="6"/>
        <end position="26"/>
    </location>
</feature>
<feature type="transmembrane region" description="Helical" evidence="1">
    <location>
        <begin position="206"/>
        <end position="232"/>
    </location>
</feature>
<evidence type="ECO:0000313" key="2">
    <source>
        <dbReference type="EMBL" id="SDE74964.1"/>
    </source>
</evidence>
<dbReference type="Proteomes" id="UP000199076">
    <property type="component" value="Unassembled WGS sequence"/>
</dbReference>
<feature type="transmembrane region" description="Helical" evidence="1">
    <location>
        <begin position="462"/>
        <end position="489"/>
    </location>
</feature>
<keyword evidence="1" id="KW-1133">Transmembrane helix</keyword>
<reference evidence="3" key="1">
    <citation type="submission" date="2016-10" db="EMBL/GenBank/DDBJ databases">
        <authorList>
            <person name="Varghese N."/>
            <person name="Submissions S."/>
        </authorList>
    </citation>
    <scope>NUCLEOTIDE SEQUENCE [LARGE SCALE GENOMIC DNA]</scope>
    <source>
        <strain evidence="3">IBRC-M 10760</strain>
    </source>
</reference>
<feature type="transmembrane region" description="Helical" evidence="1">
    <location>
        <begin position="541"/>
        <end position="558"/>
    </location>
</feature>
<keyword evidence="1" id="KW-0472">Membrane</keyword>
<dbReference type="PANTHER" id="PTHR10790">
    <property type="entry name" value="TPR-DOMAIN CONTAINING PROTEIN"/>
    <property type="match status" value="1"/>
</dbReference>
<dbReference type="NCBIfam" id="TIGR03662">
    <property type="entry name" value="Chlor_Arch_YYY"/>
    <property type="match status" value="1"/>
</dbReference>
<dbReference type="STRING" id="660518.SAMN05216218_101180"/>
<name>A0A1G7FGD2_9EURY</name>
<feature type="transmembrane region" description="Helical" evidence="1">
    <location>
        <begin position="62"/>
        <end position="80"/>
    </location>
</feature>
<accession>A0A1G7FGD2</accession>
<gene>
    <name evidence="2" type="ORF">SAMN05216218_101180</name>
</gene>
<dbReference type="OrthoDB" id="313199at2157"/>
<keyword evidence="1" id="KW-0812">Transmembrane</keyword>
<dbReference type="RefSeq" id="WP_175452727.1">
    <property type="nucleotide sequence ID" value="NZ_FNBK01000001.1"/>
</dbReference>
<feature type="transmembrane region" description="Helical" evidence="1">
    <location>
        <begin position="281"/>
        <end position="302"/>
    </location>
</feature>
<evidence type="ECO:0000256" key="1">
    <source>
        <dbReference type="SAM" id="Phobius"/>
    </source>
</evidence>
<sequence>MVDISVVTVWLLLCVGLGLAGGSIAVGGLPQLGRYAPAFGLPIALSLLGIVGLWIGHVSIALGLWVGLGFMAFGAVIATRQQNWWHQFRAGLPAYALFTVAFLLMISLRAMDPAVNPSSGEKFLNFGLLTAHLEADVLPAEDIWFASEPFSYYYGGHFVASLLARLTGTPARFAYNLSLATFYATLVTAAYGLAGAIGRRWKVGRTAALLGAFFVGFASNLLTVARLAAWALPDLLVSAFVSQPAAQVGLAPGSFDYWPASRIVPGMISEFPLFAYLNGDLHAHMLAMPFQLLVTAILYVYFWTPADRRGYRIVLLFGVVPAISGFVTATNAWALPVLAGLVWLTLYFAPAPPATLGFDRLWSAVPLDRLSIPAWAAAAGRAIASTLAVAVVMLLSIGWSLPFWTVTATSGMSLAFLPSRSPLPALLVIHGGFLVVLVPYLVRRLSPDASARTRIALVGGAVVTAGVLFPDFAGVVLFGLLAVVAWFVLRRTRSIEFDSTGYEALLAFGGLSLVVLVELVYLQEPAVPGRFNTFFKTYAQIWLLFGIAAGVVVARFLASNWSRSRPNISGRATRGALVSMLLLSTSVYGAGAVHQWTTADSDGVRTPDDPTLNALSFAEQRYPDQMAAINWLDDRSGTPTIASAPGAYIWKGYHWVNAPSSLTGLPTAAGWAHQAGYRGSDTYWGRVDDVGLIFNGGQQERYRQLERYDVRYVFYGPIERDRYGTGLFRNESAVTPVFEADNVTIFRVNQSAIDRREFSTRPA</sequence>
<keyword evidence="3" id="KW-1185">Reference proteome</keyword>
<feature type="transmembrane region" description="Helical" evidence="1">
    <location>
        <begin position="425"/>
        <end position="442"/>
    </location>
</feature>
<dbReference type="AlphaFoldDB" id="A0A1G7FGD2"/>
<evidence type="ECO:0000313" key="3">
    <source>
        <dbReference type="Proteomes" id="UP000199076"/>
    </source>
</evidence>
<feature type="transmembrane region" description="Helical" evidence="1">
    <location>
        <begin position="314"/>
        <end position="335"/>
    </location>
</feature>